<dbReference type="InterPro" id="IPR026336">
    <property type="entry name" value="PdeM-like"/>
</dbReference>
<organism evidence="2 3">
    <name type="scientific">Aliiruegeria haliotis</name>
    <dbReference type="NCBI Taxonomy" id="1280846"/>
    <lineage>
        <taxon>Bacteria</taxon>
        <taxon>Pseudomonadati</taxon>
        <taxon>Pseudomonadota</taxon>
        <taxon>Alphaproteobacteria</taxon>
        <taxon>Rhodobacterales</taxon>
        <taxon>Roseobacteraceae</taxon>
        <taxon>Aliiruegeria</taxon>
    </lineage>
</organism>
<dbReference type="Gene3D" id="3.60.21.10">
    <property type="match status" value="1"/>
</dbReference>
<feature type="domain" description="Calcineurin-like phosphoesterase" evidence="1">
    <location>
        <begin position="25"/>
        <end position="121"/>
    </location>
</feature>
<dbReference type="GO" id="GO:0016787">
    <property type="term" value="F:hydrolase activity"/>
    <property type="evidence" value="ECO:0007669"/>
    <property type="project" value="InterPro"/>
</dbReference>
<name>A0A2T0RVE3_9RHOB</name>
<gene>
    <name evidence="2" type="ORF">CLV78_102295</name>
</gene>
<dbReference type="OrthoDB" id="9795838at2"/>
<dbReference type="Pfam" id="PF00149">
    <property type="entry name" value="Metallophos"/>
    <property type="match status" value="1"/>
</dbReference>
<comment type="caution">
    <text evidence="2">The sequence shown here is derived from an EMBL/GenBank/DDBJ whole genome shotgun (WGS) entry which is preliminary data.</text>
</comment>
<evidence type="ECO:0000259" key="1">
    <source>
        <dbReference type="Pfam" id="PF00149"/>
    </source>
</evidence>
<dbReference type="Proteomes" id="UP000239480">
    <property type="component" value="Unassembled WGS sequence"/>
</dbReference>
<reference evidence="2 3" key="1">
    <citation type="submission" date="2018-03" db="EMBL/GenBank/DDBJ databases">
        <title>Genomic Encyclopedia of Archaeal and Bacterial Type Strains, Phase II (KMG-II): from individual species to whole genera.</title>
        <authorList>
            <person name="Goeker M."/>
        </authorList>
    </citation>
    <scope>NUCLEOTIDE SEQUENCE [LARGE SCALE GENOMIC DNA]</scope>
    <source>
        <strain evidence="2 3">DSM 29328</strain>
    </source>
</reference>
<dbReference type="PIRSF" id="PIRSF000887">
    <property type="entry name" value="Pesterase_MJ0037"/>
    <property type="match status" value="1"/>
</dbReference>
<evidence type="ECO:0000313" key="2">
    <source>
        <dbReference type="EMBL" id="PRY25118.1"/>
    </source>
</evidence>
<dbReference type="AlphaFoldDB" id="A0A2T0RVE3"/>
<accession>A0A2T0RVE3</accession>
<protein>
    <submittedName>
        <fullName evidence="2">Putative phosphoesterase</fullName>
    </submittedName>
</protein>
<dbReference type="EMBL" id="PVTD01000002">
    <property type="protein sequence ID" value="PRY25118.1"/>
    <property type="molecule type" value="Genomic_DNA"/>
</dbReference>
<dbReference type="NCBIfam" id="TIGR04123">
    <property type="entry name" value="P_estr_lig_assc"/>
    <property type="match status" value="1"/>
</dbReference>
<dbReference type="PANTHER" id="PTHR39323">
    <property type="entry name" value="BLR1149 PROTEIN"/>
    <property type="match status" value="1"/>
</dbReference>
<evidence type="ECO:0000313" key="3">
    <source>
        <dbReference type="Proteomes" id="UP000239480"/>
    </source>
</evidence>
<dbReference type="InterPro" id="IPR029052">
    <property type="entry name" value="Metallo-depent_PP-like"/>
</dbReference>
<dbReference type="InterPro" id="IPR004843">
    <property type="entry name" value="Calcineurin-like_PHP"/>
</dbReference>
<keyword evidence="3" id="KW-1185">Reference proteome</keyword>
<dbReference type="PANTHER" id="PTHR39323:SF1">
    <property type="entry name" value="BLR1149 PROTEIN"/>
    <property type="match status" value="1"/>
</dbReference>
<dbReference type="InterPro" id="IPR024173">
    <property type="entry name" value="Pesterase_MJ0037-like"/>
</dbReference>
<dbReference type="SUPFAM" id="SSF56300">
    <property type="entry name" value="Metallo-dependent phosphatases"/>
    <property type="match status" value="1"/>
</dbReference>
<proteinExistence type="predicted"/>
<sequence length="215" mass="23274">MNALTFNGESLVLRPSGALWWPTERLLCVSDLHLGKAERMARRGGALVPPYECDETLERLDAEISAMAPRRVICLGDSFDDGPAEHGLSEAHRMWIARMMAGRDWVWIAGNHDPGPVRLGGEHLAEVRLGGLVFRHIAEADAAPGEVSGHYHPKARLAGSRRPCFLTDGCRLILPAFGSYTGGMDADAPEILALLRPPMKAVLTGPTPVVFPIGP</sequence>
<dbReference type="RefSeq" id="WP_106204048.1">
    <property type="nucleotide sequence ID" value="NZ_PVTD01000002.1"/>
</dbReference>